<name>A0A438LYU3_9ACTN</name>
<organism evidence="2 3">
    <name type="scientific">Nonomuraea polychroma</name>
    <dbReference type="NCBI Taxonomy" id="46176"/>
    <lineage>
        <taxon>Bacteria</taxon>
        <taxon>Bacillati</taxon>
        <taxon>Actinomycetota</taxon>
        <taxon>Actinomycetes</taxon>
        <taxon>Streptosporangiales</taxon>
        <taxon>Streptosporangiaceae</taxon>
        <taxon>Nonomuraea</taxon>
    </lineage>
</organism>
<keyword evidence="1" id="KW-0732">Signal</keyword>
<dbReference type="RefSeq" id="WP_164903484.1">
    <property type="nucleotide sequence ID" value="NZ_SAUN01000001.1"/>
</dbReference>
<sequence length="441" mass="48200">MTRKQLKAAAVTILATSVTLAGCGGEQPAAPQSKGPVTITWWSWDEHKFLDPVVEKFNATHNHIKLKVVKQADLPGTAANLRNAVAAKQDVPCLVKNFGEVPGLAGEGLLEDVTEEFAPYTKKGLYNEAAYAGAQAGGRYYGVPSGFGPSFMIINRAVYDKYGIAPPKTWDELIAAGKELKKHGVYVMNLAGEDPSTLVNLTQQAGGTWYKVEGNTWKVDFLSPESLKAGEIIQQLVDNELVANQTYQDRPALIAYFDSGKMVSLPTSTWQLGNYELNYKKSLGDWQPIDLPQFADAPAFVTNAHGSAILVPKGCQNVKEAVEAAVWMTTSKEAVDASYQEDTKQYAWPGAIPDPSPWVDSAVPAKLFGERRAEAKDVILKAVKAARDPWVVGPNYTGVFTELQDQWAQIVTKKITVREALEHMQKFTVDDLKAKNINVQG</sequence>
<evidence type="ECO:0000313" key="2">
    <source>
        <dbReference type="EMBL" id="RVX38705.1"/>
    </source>
</evidence>
<dbReference type="InterPro" id="IPR006059">
    <property type="entry name" value="SBP"/>
</dbReference>
<dbReference type="PANTHER" id="PTHR43649:SF12">
    <property type="entry name" value="DIACETYLCHITOBIOSE BINDING PROTEIN DASA"/>
    <property type="match status" value="1"/>
</dbReference>
<comment type="caution">
    <text evidence="2">The sequence shown here is derived from an EMBL/GenBank/DDBJ whole genome shotgun (WGS) entry which is preliminary data.</text>
</comment>
<feature type="signal peptide" evidence="1">
    <location>
        <begin position="1"/>
        <end position="21"/>
    </location>
</feature>
<evidence type="ECO:0000313" key="3">
    <source>
        <dbReference type="Proteomes" id="UP000284824"/>
    </source>
</evidence>
<accession>A0A438LYU3</accession>
<dbReference type="AlphaFoldDB" id="A0A438LYU3"/>
<reference evidence="2 3" key="1">
    <citation type="submission" date="2019-01" db="EMBL/GenBank/DDBJ databases">
        <title>Sequencing the genomes of 1000 actinobacteria strains.</title>
        <authorList>
            <person name="Klenk H.-P."/>
        </authorList>
    </citation>
    <scope>NUCLEOTIDE SEQUENCE [LARGE SCALE GENOMIC DNA]</scope>
    <source>
        <strain evidence="2 3">DSM 43925</strain>
    </source>
</reference>
<dbReference type="Gene3D" id="3.40.190.10">
    <property type="entry name" value="Periplasmic binding protein-like II"/>
    <property type="match status" value="1"/>
</dbReference>
<evidence type="ECO:0000256" key="1">
    <source>
        <dbReference type="SAM" id="SignalP"/>
    </source>
</evidence>
<proteinExistence type="predicted"/>
<dbReference type="PANTHER" id="PTHR43649">
    <property type="entry name" value="ARABINOSE-BINDING PROTEIN-RELATED"/>
    <property type="match status" value="1"/>
</dbReference>
<dbReference type="Pfam" id="PF01547">
    <property type="entry name" value="SBP_bac_1"/>
    <property type="match status" value="1"/>
</dbReference>
<dbReference type="SUPFAM" id="SSF53850">
    <property type="entry name" value="Periplasmic binding protein-like II"/>
    <property type="match status" value="1"/>
</dbReference>
<dbReference type="InterPro" id="IPR050490">
    <property type="entry name" value="Bact_solute-bd_prot1"/>
</dbReference>
<keyword evidence="3" id="KW-1185">Reference proteome</keyword>
<dbReference type="Proteomes" id="UP000284824">
    <property type="component" value="Unassembled WGS sequence"/>
</dbReference>
<feature type="chain" id="PRO_5038688662" evidence="1">
    <location>
        <begin position="22"/>
        <end position="441"/>
    </location>
</feature>
<dbReference type="EMBL" id="SAUN01000001">
    <property type="protein sequence ID" value="RVX38705.1"/>
    <property type="molecule type" value="Genomic_DNA"/>
</dbReference>
<gene>
    <name evidence="2" type="ORF">EDD27_1027</name>
</gene>
<protein>
    <submittedName>
        <fullName evidence="2">Carbohydrate ABC transporter substrate-binding protein (CUT1 family)</fullName>
    </submittedName>
</protein>
<dbReference type="PROSITE" id="PS51257">
    <property type="entry name" value="PROKAR_LIPOPROTEIN"/>
    <property type="match status" value="1"/>
</dbReference>